<sequence>MAGKNQGQKKKKSTAPMGNGQPVNQLCQLLGSMIRSQRQQPRGGQARKKKPEKPHFPLAAEDDVRHHLTQAERSLCLQSIQTAFNQGAGTASLSSSGKIGFQVEFMLPVPHTVRLIRITSTSASQGASQFGS</sequence>
<keyword evidence="5" id="KW-0694">RNA-binding</keyword>
<comment type="subcellular location">
    <subcellularLocation>
        <location evidence="1">Virion</location>
    </subcellularLocation>
</comment>
<evidence type="ECO:0000256" key="3">
    <source>
        <dbReference type="ARBA" id="ARBA00014389"/>
    </source>
</evidence>
<dbReference type="GO" id="GO:0019013">
    <property type="term" value="C:viral nucleocapsid"/>
    <property type="evidence" value="ECO:0007669"/>
    <property type="project" value="UniProtKB-KW"/>
</dbReference>
<keyword evidence="6 10" id="KW-0543">Viral nucleoprotein</keyword>
<evidence type="ECO:0000256" key="7">
    <source>
        <dbReference type="ARBA" id="ARBA00023274"/>
    </source>
</evidence>
<comment type="similarity">
    <text evidence="2">Belongs to the arteriviridae nucleocapsid family.</text>
</comment>
<dbReference type="GO" id="GO:0003723">
    <property type="term" value="F:RNA binding"/>
    <property type="evidence" value="ECO:0007669"/>
    <property type="project" value="UniProtKB-KW"/>
</dbReference>
<keyword evidence="4" id="KW-0946">Virion</keyword>
<dbReference type="EMBL" id="JX046541">
    <property type="protein sequence ID" value="AFO84319.1"/>
    <property type="molecule type" value="Genomic_RNA"/>
</dbReference>
<evidence type="ECO:0000256" key="2">
    <source>
        <dbReference type="ARBA" id="ARBA00008461"/>
    </source>
</evidence>
<evidence type="ECO:0000256" key="9">
    <source>
        <dbReference type="SAM" id="MobiDB-lite"/>
    </source>
</evidence>
<evidence type="ECO:0000256" key="8">
    <source>
        <dbReference type="ARBA" id="ARBA00033344"/>
    </source>
</evidence>
<dbReference type="InterPro" id="IPR002484">
    <property type="entry name" value="Arte_nucleocap"/>
</dbReference>
<protein>
    <recommendedName>
        <fullName evidence="3">Nucleoprotein</fullName>
    </recommendedName>
    <alternativeName>
        <fullName evidence="8">Nucleocapsid protein</fullName>
    </alternativeName>
</protein>
<evidence type="ECO:0000256" key="6">
    <source>
        <dbReference type="ARBA" id="ARBA00023086"/>
    </source>
</evidence>
<reference evidence="10" key="1">
    <citation type="journal article" date="2012" name="Virus Genes">
        <title>Identification of a new unusual length polymorphism of the nucleocapsid protein in porcine reproductive and respiratory syndrome virus.</title>
        <authorList>
            <person name="Jackova A."/>
            <person name="Vlasakova M."/>
            <person name="Leskova V."/>
            <person name="Vilcek S."/>
        </authorList>
    </citation>
    <scope>NUCLEOTIDE SEQUENCE</scope>
    <source>
        <strain evidence="10">28M</strain>
        <strain evidence="11">29M</strain>
    </source>
</reference>
<evidence type="ECO:0000256" key="1">
    <source>
        <dbReference type="ARBA" id="ARBA00004328"/>
    </source>
</evidence>
<dbReference type="GO" id="GO:1990904">
    <property type="term" value="C:ribonucleoprotein complex"/>
    <property type="evidence" value="ECO:0007669"/>
    <property type="project" value="UniProtKB-KW"/>
</dbReference>
<dbReference type="Gene3D" id="6.10.140.90">
    <property type="match status" value="1"/>
</dbReference>
<evidence type="ECO:0000256" key="4">
    <source>
        <dbReference type="ARBA" id="ARBA00022844"/>
    </source>
</evidence>
<evidence type="ECO:0000313" key="10">
    <source>
        <dbReference type="EMBL" id="AFO84318.1"/>
    </source>
</evidence>
<dbReference type="Pfam" id="PF01481">
    <property type="entry name" value="Arteri_nucleo"/>
    <property type="match status" value="1"/>
</dbReference>
<proteinExistence type="inferred from homology"/>
<dbReference type="EMBL" id="JX046540">
    <property type="protein sequence ID" value="AFO84318.1"/>
    <property type="molecule type" value="Genomic_RNA"/>
</dbReference>
<organismHost>
    <name type="scientific">Sus scrofa</name>
    <name type="common">Pig</name>
    <dbReference type="NCBI Taxonomy" id="9823"/>
</organismHost>
<dbReference type="SUPFAM" id="SSF103068">
    <property type="entry name" value="Nucleocapsid protein dimerization domain"/>
    <property type="match status" value="1"/>
</dbReference>
<feature type="region of interest" description="Disordered" evidence="9">
    <location>
        <begin position="1"/>
        <end position="60"/>
    </location>
</feature>
<organism evidence="10">
    <name type="scientific">Porcine reproductive and respiratory syndrome virus</name>
    <name type="common">PRRSV</name>
    <dbReference type="NCBI Taxonomy" id="28344"/>
    <lineage>
        <taxon>Viruses</taxon>
        <taxon>Riboviria</taxon>
        <taxon>Orthornavirae</taxon>
        <taxon>Pisuviricota</taxon>
        <taxon>Pisoniviricetes</taxon>
        <taxon>Nidovirales</taxon>
        <taxon>Arnidovirineae</taxon>
        <taxon>Arteriviridae</taxon>
        <taxon>Variarterivirinae</taxon>
        <taxon>Betaarterivirus</taxon>
        <taxon>Ampobartevirus</taxon>
        <taxon>Betaarterivirus americense</taxon>
    </lineage>
</organism>
<dbReference type="InterPro" id="IPR037179">
    <property type="entry name" value="Nucleocapsid_C"/>
</dbReference>
<evidence type="ECO:0000256" key="5">
    <source>
        <dbReference type="ARBA" id="ARBA00022884"/>
    </source>
</evidence>
<evidence type="ECO:0000313" key="11">
    <source>
        <dbReference type="EMBL" id="AFO84319.1"/>
    </source>
</evidence>
<accession>J3SM20</accession>
<keyword evidence="7" id="KW-0687">Ribonucleoprotein</keyword>
<name>J3SM20_PRRSV</name>